<comment type="caution">
    <text evidence="5">The sequence shown here is derived from an EMBL/GenBank/DDBJ whole genome shotgun (WGS) entry which is preliminary data.</text>
</comment>
<dbReference type="InterPro" id="IPR050316">
    <property type="entry name" value="Tyrosinase/Hemocyanin"/>
</dbReference>
<evidence type="ECO:0000313" key="5">
    <source>
        <dbReference type="EMBL" id="KAK0736051.1"/>
    </source>
</evidence>
<dbReference type="PROSITE" id="PS00498">
    <property type="entry name" value="TYROSINASE_2"/>
    <property type="match status" value="1"/>
</dbReference>
<keyword evidence="3" id="KW-0732">Signal</keyword>
<dbReference type="AlphaFoldDB" id="A0AA40BKR8"/>
<evidence type="ECO:0000313" key="6">
    <source>
        <dbReference type="Proteomes" id="UP001172159"/>
    </source>
</evidence>
<reference evidence="5" key="1">
    <citation type="submission" date="2023-06" db="EMBL/GenBank/DDBJ databases">
        <title>Genome-scale phylogeny and comparative genomics of the fungal order Sordariales.</title>
        <authorList>
            <consortium name="Lawrence Berkeley National Laboratory"/>
            <person name="Hensen N."/>
            <person name="Bonometti L."/>
            <person name="Westerberg I."/>
            <person name="Brannstrom I.O."/>
            <person name="Guillou S."/>
            <person name="Cros-Aarteil S."/>
            <person name="Calhoun S."/>
            <person name="Haridas S."/>
            <person name="Kuo A."/>
            <person name="Mondo S."/>
            <person name="Pangilinan J."/>
            <person name="Riley R."/>
            <person name="Labutti K."/>
            <person name="Andreopoulos B."/>
            <person name="Lipzen A."/>
            <person name="Chen C."/>
            <person name="Yanf M."/>
            <person name="Daum C."/>
            <person name="Ng V."/>
            <person name="Clum A."/>
            <person name="Steindorff A."/>
            <person name="Ohm R."/>
            <person name="Martin F."/>
            <person name="Silar P."/>
            <person name="Natvig D."/>
            <person name="Lalanne C."/>
            <person name="Gautier V."/>
            <person name="Ament-Velasquez S.L."/>
            <person name="Kruys A."/>
            <person name="Hutchinson M.I."/>
            <person name="Powell A.J."/>
            <person name="Barry K."/>
            <person name="Miller A.N."/>
            <person name="Grigoriev I.V."/>
            <person name="Debuchy R."/>
            <person name="Gladieux P."/>
            <person name="Thoren M.H."/>
            <person name="Johannesson H."/>
        </authorList>
    </citation>
    <scope>NUCLEOTIDE SEQUENCE</scope>
    <source>
        <strain evidence="5">CBS 540.89</strain>
    </source>
</reference>
<evidence type="ECO:0000256" key="1">
    <source>
        <dbReference type="ARBA" id="ARBA00022723"/>
    </source>
</evidence>
<sequence length="325" mass="35110">MKIPVGSFLLGTLLASVLVDVAAHPAGPSTCVITTKRKEFRTLSTLQKLNFLSSVKCLMNCPPILQTKYPASTSRWTDFLTVHQEATPFVHWEFEDALRNECGLLGGLPYWNPALDFANLTASPVLSGTLSFGGNGVGNVVVPLGGQSSDGNCVVDGFFASESDFASYWMNPNHVTAVLAQPDYSTFAVLLEGDMIPPDVLSQPWIHTGGHATFGGDMSDMFTSNADPIFYPFHANLDRLWAKWQAANPTARQYDISNPIAPRGAIQMWPNPPAGNVTLDYVLEPLKVANSASFTTVGQIMNIKGKGVPPAPGKPNGVLCYEYIE</sequence>
<dbReference type="Gene3D" id="1.10.1280.10">
    <property type="entry name" value="Di-copper center containing domain from catechol oxidase"/>
    <property type="match status" value="1"/>
</dbReference>
<gene>
    <name evidence="5" type="ORF">B0T21DRAFT_450894</name>
</gene>
<proteinExistence type="predicted"/>
<name>A0AA40BKR8_9PEZI</name>
<accession>A0AA40BKR8</accession>
<feature type="chain" id="PRO_5041251931" description="Tyrosinase copper-binding domain-containing protein" evidence="3">
    <location>
        <begin position="24"/>
        <end position="325"/>
    </location>
</feature>
<evidence type="ECO:0000256" key="3">
    <source>
        <dbReference type="SAM" id="SignalP"/>
    </source>
</evidence>
<feature type="domain" description="Tyrosinase copper-binding" evidence="4">
    <location>
        <begin position="227"/>
        <end position="238"/>
    </location>
</feature>
<keyword evidence="2" id="KW-0186">Copper</keyword>
<evidence type="ECO:0000259" key="4">
    <source>
        <dbReference type="PROSITE" id="PS00498"/>
    </source>
</evidence>
<dbReference type="InterPro" id="IPR008922">
    <property type="entry name" value="Di-copper_centre_dom_sf"/>
</dbReference>
<evidence type="ECO:0000256" key="2">
    <source>
        <dbReference type="ARBA" id="ARBA00023008"/>
    </source>
</evidence>
<dbReference type="Pfam" id="PF00264">
    <property type="entry name" value="Tyrosinase"/>
    <property type="match status" value="1"/>
</dbReference>
<dbReference type="PANTHER" id="PTHR11474:SF126">
    <property type="entry name" value="TYROSINASE-LIKE PROTEIN TYR-1-RELATED"/>
    <property type="match status" value="1"/>
</dbReference>
<protein>
    <recommendedName>
        <fullName evidence="4">Tyrosinase copper-binding domain-containing protein</fullName>
    </recommendedName>
</protein>
<organism evidence="5 6">
    <name type="scientific">Apiosordaria backusii</name>
    <dbReference type="NCBI Taxonomy" id="314023"/>
    <lineage>
        <taxon>Eukaryota</taxon>
        <taxon>Fungi</taxon>
        <taxon>Dikarya</taxon>
        <taxon>Ascomycota</taxon>
        <taxon>Pezizomycotina</taxon>
        <taxon>Sordariomycetes</taxon>
        <taxon>Sordariomycetidae</taxon>
        <taxon>Sordariales</taxon>
        <taxon>Lasiosphaeriaceae</taxon>
        <taxon>Apiosordaria</taxon>
    </lineage>
</organism>
<dbReference type="Proteomes" id="UP001172159">
    <property type="component" value="Unassembled WGS sequence"/>
</dbReference>
<dbReference type="GO" id="GO:0016491">
    <property type="term" value="F:oxidoreductase activity"/>
    <property type="evidence" value="ECO:0007669"/>
    <property type="project" value="InterPro"/>
</dbReference>
<dbReference type="EMBL" id="JAUKTV010000006">
    <property type="protein sequence ID" value="KAK0736051.1"/>
    <property type="molecule type" value="Genomic_DNA"/>
</dbReference>
<dbReference type="SUPFAM" id="SSF48056">
    <property type="entry name" value="Di-copper centre-containing domain"/>
    <property type="match status" value="1"/>
</dbReference>
<dbReference type="InterPro" id="IPR002227">
    <property type="entry name" value="Tyrosinase_Cu-bd"/>
</dbReference>
<keyword evidence="1" id="KW-0479">Metal-binding</keyword>
<dbReference type="PANTHER" id="PTHR11474">
    <property type="entry name" value="TYROSINASE FAMILY MEMBER"/>
    <property type="match status" value="1"/>
</dbReference>
<dbReference type="GO" id="GO:0046872">
    <property type="term" value="F:metal ion binding"/>
    <property type="evidence" value="ECO:0007669"/>
    <property type="project" value="UniProtKB-KW"/>
</dbReference>
<keyword evidence="6" id="KW-1185">Reference proteome</keyword>
<feature type="signal peptide" evidence="3">
    <location>
        <begin position="1"/>
        <end position="23"/>
    </location>
</feature>